<dbReference type="Gene3D" id="1.10.10.1190">
    <property type="entry name" value="Antirestriction protein ArdA, domain 3"/>
    <property type="match status" value="1"/>
</dbReference>
<proteinExistence type="predicted"/>
<evidence type="ECO:0000313" key="1">
    <source>
        <dbReference type="EMBL" id="KRK10482.1"/>
    </source>
</evidence>
<dbReference type="PATRIC" id="fig|1423816.3.peg.1893"/>
<evidence type="ECO:0008006" key="3">
    <source>
        <dbReference type="Google" id="ProtNLM"/>
    </source>
</evidence>
<dbReference type="Pfam" id="PF07275">
    <property type="entry name" value="ArdA"/>
    <property type="match status" value="1"/>
</dbReference>
<evidence type="ECO:0000313" key="2">
    <source>
        <dbReference type="Proteomes" id="UP000051984"/>
    </source>
</evidence>
<dbReference type="InterPro" id="IPR041895">
    <property type="entry name" value="ArdA_dom1"/>
</dbReference>
<dbReference type="Proteomes" id="UP000051984">
    <property type="component" value="Unassembled WGS sequence"/>
</dbReference>
<comment type="caution">
    <text evidence="1">The sequence shown here is derived from an EMBL/GenBank/DDBJ whole genome shotgun (WGS) entry which is preliminary data.</text>
</comment>
<gene>
    <name evidence="1" type="ORF">FD51_GL001820</name>
</gene>
<dbReference type="AlphaFoldDB" id="A0A0R1ET66"/>
<protein>
    <recommendedName>
        <fullName evidence="3">Antirestriction protein ArdA</fullName>
    </recommendedName>
</protein>
<dbReference type="eggNOG" id="COG4734">
    <property type="taxonomic scope" value="Bacteria"/>
</dbReference>
<dbReference type="RefSeq" id="WP_010491187.1">
    <property type="nucleotide sequence ID" value="NZ_AZCT01000022.1"/>
</dbReference>
<accession>A0A0R1ET66</accession>
<name>A0A0R1ET66_LACZE</name>
<organism evidence="1 2">
    <name type="scientific">Lacticaseibacillus zeae DSM 20178 = KCTC 3804</name>
    <dbReference type="NCBI Taxonomy" id="1423816"/>
    <lineage>
        <taxon>Bacteria</taxon>
        <taxon>Bacillati</taxon>
        <taxon>Bacillota</taxon>
        <taxon>Bacilli</taxon>
        <taxon>Lactobacillales</taxon>
        <taxon>Lactobacillaceae</taxon>
        <taxon>Lacticaseibacillus</taxon>
    </lineage>
</organism>
<reference evidence="1 2" key="1">
    <citation type="journal article" date="2015" name="Genome Announc.">
        <title>Expanding the biotechnology potential of lactobacilli through comparative genomics of 213 strains and associated genera.</title>
        <authorList>
            <person name="Sun Z."/>
            <person name="Harris H.M."/>
            <person name="McCann A."/>
            <person name="Guo C."/>
            <person name="Argimon S."/>
            <person name="Zhang W."/>
            <person name="Yang X."/>
            <person name="Jeffery I.B."/>
            <person name="Cooney J.C."/>
            <person name="Kagawa T.F."/>
            <person name="Liu W."/>
            <person name="Song Y."/>
            <person name="Salvetti E."/>
            <person name="Wrobel A."/>
            <person name="Rasinkangas P."/>
            <person name="Parkhill J."/>
            <person name="Rea M.C."/>
            <person name="O'Sullivan O."/>
            <person name="Ritari J."/>
            <person name="Douillard F.P."/>
            <person name="Paul Ross R."/>
            <person name="Yang R."/>
            <person name="Briner A.E."/>
            <person name="Felis G.E."/>
            <person name="de Vos W.M."/>
            <person name="Barrangou R."/>
            <person name="Klaenhammer T.R."/>
            <person name="Caufield P.W."/>
            <person name="Cui Y."/>
            <person name="Zhang H."/>
            <person name="O'Toole P.W."/>
        </authorList>
    </citation>
    <scope>NUCLEOTIDE SEQUENCE [LARGE SCALE GENOMIC DNA]</scope>
    <source>
        <strain evidence="1 2">DSM 20178</strain>
    </source>
</reference>
<dbReference type="InterPro" id="IPR009899">
    <property type="entry name" value="ArdA"/>
</dbReference>
<dbReference type="InterPro" id="IPR041893">
    <property type="entry name" value="ArdA_dom3"/>
</dbReference>
<dbReference type="EMBL" id="AZCT01000022">
    <property type="protein sequence ID" value="KRK10482.1"/>
    <property type="molecule type" value="Genomic_DNA"/>
</dbReference>
<sequence>MDDIKVFISNLGKYNEGEIVGAWFTPPINNEELAEKLGLNDQYEEYMVQDYEGPVVFSEYSTIGEINEAAASVEALKGTDIYAAIKELIGEWYDNVIELAAHKDNIACYHVANMTELAEELADEGWFGDIPPQVENYIDYAKVGRDLEIEGAFVETPHGIYQLLD</sequence>
<dbReference type="Gene3D" id="3.10.20.480">
    <property type="entry name" value="Antirestriction protein ArdA, domain 1"/>
    <property type="match status" value="1"/>
</dbReference>